<dbReference type="Pfam" id="PF13912">
    <property type="entry name" value="zf-C2H2_6"/>
    <property type="match status" value="1"/>
</dbReference>
<evidence type="ECO:0000256" key="1">
    <source>
        <dbReference type="ARBA" id="ARBA00022723"/>
    </source>
</evidence>
<dbReference type="Gene3D" id="3.30.160.60">
    <property type="entry name" value="Classic Zinc Finger"/>
    <property type="match status" value="7"/>
</dbReference>
<dbReference type="PROSITE" id="PS50157">
    <property type="entry name" value="ZINC_FINGER_C2H2_2"/>
    <property type="match status" value="7"/>
</dbReference>
<evidence type="ECO:0000256" key="2">
    <source>
        <dbReference type="ARBA" id="ARBA00022737"/>
    </source>
</evidence>
<proteinExistence type="predicted"/>
<gene>
    <name evidence="8" type="ORF">MAR_004116</name>
</gene>
<feature type="compositionally biased region" description="Basic and acidic residues" evidence="6">
    <location>
        <begin position="722"/>
        <end position="733"/>
    </location>
</feature>
<dbReference type="InterPro" id="IPR013087">
    <property type="entry name" value="Znf_C2H2_type"/>
</dbReference>
<feature type="domain" description="C2H2-type" evidence="7">
    <location>
        <begin position="398"/>
        <end position="427"/>
    </location>
</feature>
<evidence type="ECO:0000256" key="3">
    <source>
        <dbReference type="ARBA" id="ARBA00022771"/>
    </source>
</evidence>
<evidence type="ECO:0000259" key="7">
    <source>
        <dbReference type="PROSITE" id="PS50157"/>
    </source>
</evidence>
<feature type="compositionally biased region" description="Basic and acidic residues" evidence="6">
    <location>
        <begin position="784"/>
        <end position="795"/>
    </location>
</feature>
<dbReference type="PANTHER" id="PTHR14003">
    <property type="entry name" value="TRANSCRIPTIONAL REPRESSOR PROTEIN YY"/>
    <property type="match status" value="1"/>
</dbReference>
<feature type="compositionally biased region" description="Basic and acidic residues" evidence="6">
    <location>
        <begin position="697"/>
        <end position="712"/>
    </location>
</feature>
<dbReference type="EMBL" id="CP111020">
    <property type="protein sequence ID" value="WAR14011.1"/>
    <property type="molecule type" value="Genomic_DNA"/>
</dbReference>
<dbReference type="SUPFAM" id="SSF57667">
    <property type="entry name" value="beta-beta-alpha zinc fingers"/>
    <property type="match status" value="4"/>
</dbReference>
<dbReference type="PANTHER" id="PTHR14003:SF19">
    <property type="entry name" value="YY2 TRANSCRIPTION FACTOR"/>
    <property type="match status" value="1"/>
</dbReference>
<evidence type="ECO:0000256" key="4">
    <source>
        <dbReference type="ARBA" id="ARBA00022833"/>
    </source>
</evidence>
<keyword evidence="9" id="KW-1185">Reference proteome</keyword>
<keyword evidence="4" id="KW-0862">Zinc</keyword>
<dbReference type="InterPro" id="IPR036236">
    <property type="entry name" value="Znf_C2H2_sf"/>
</dbReference>
<keyword evidence="3 5" id="KW-0863">Zinc-finger</keyword>
<evidence type="ECO:0000313" key="8">
    <source>
        <dbReference type="EMBL" id="WAR14011.1"/>
    </source>
</evidence>
<feature type="domain" description="C2H2-type" evidence="7">
    <location>
        <begin position="601"/>
        <end position="625"/>
    </location>
</feature>
<feature type="compositionally biased region" description="Polar residues" evidence="6">
    <location>
        <begin position="734"/>
        <end position="744"/>
    </location>
</feature>
<evidence type="ECO:0000256" key="6">
    <source>
        <dbReference type="SAM" id="MobiDB-lite"/>
    </source>
</evidence>
<keyword evidence="2" id="KW-0677">Repeat</keyword>
<reference evidence="8" key="1">
    <citation type="submission" date="2022-11" db="EMBL/GenBank/DDBJ databases">
        <title>Centuries of genome instability and evolution in soft-shell clam transmissible cancer (bioRxiv).</title>
        <authorList>
            <person name="Hart S.F.M."/>
            <person name="Yonemitsu M.A."/>
            <person name="Giersch R.M."/>
            <person name="Beal B.F."/>
            <person name="Arriagada G."/>
            <person name="Davis B.W."/>
            <person name="Ostrander E.A."/>
            <person name="Goff S.P."/>
            <person name="Metzger M.J."/>
        </authorList>
    </citation>
    <scope>NUCLEOTIDE SEQUENCE</scope>
    <source>
        <strain evidence="8">MELC-2E11</strain>
        <tissue evidence="8">Siphon/mantle</tissue>
    </source>
</reference>
<sequence>MSLERGPKENGCAHGQKHVHDSENTLTLNGQYLTTESLADCESSVADRLVNQDGVTKTDTDDNSICENLPFLPELGTDCLDSYENAVVENNAEWLKARCKNFGHLEFDITQQSAVEEGIEFPVIVQTDGLVSSSASQSSRPITTNTSQGAQYATPYLTLSGNNIAVADTSWQTVEPLPSSAVIDSRTGVIENDGVQKQQIISFGNSEINLGELDINSLKANSNITIQDGVITIIENSDQDTSELEDVSNQHLIDNSFNNASVLNGGQLCTVKPSMETVILDTNNVAPAQTVSESLALTTISIATDNISNSTKILVDTSQGRQLYHLNISDLKKLQNAGTPVSNSSSSDSTTNLPSCVPSYILLANPAKDKEDLKETTDLGQPTIIEASGSKSKTQTVYLCSVQDCGKMFKNLAKLNVHAMTHNGDRPFKCPEPGCEWSFTKNYKLKRHIESHIGNKEYECGECKKKFTTIYNLKTHLKTHDRPCTEECLVEGCGRRFQTRRELDKHMRTHEGIEKTYKLRQHQRTHTGEKPYTCTQPGCTWAFSTASKLTRHMTKHTNSRKWICNVCGKAFMRSEHLKGHMIIHTGIKPFTCPVEERIIEYHCPMEQCGLCFDNKAKLRAHILKHFPGTARPEDAASIDVIPLLHHGIGAKQTVVQPAAVDVKASKDGFMTLDAVEFMATTVDSTDGSVAVTHYTKPKKEPESKCDTTESRSKQGKTQKIFSKKEPGEKDRQGSARTDYNSNHNLVEKAKKRQRLLREKAGIDESSEPQAMDMSPTENGASSEDSERLRSHGITFRDPETGVLYVQMQLLQDDPPHPDLYSDDSSLTPQLDMPTIHDSHTSEFVGSTINLQDLVG</sequence>
<evidence type="ECO:0000313" key="9">
    <source>
        <dbReference type="Proteomes" id="UP001164746"/>
    </source>
</evidence>
<feature type="domain" description="C2H2-type" evidence="7">
    <location>
        <begin position="562"/>
        <end position="589"/>
    </location>
</feature>
<evidence type="ECO:0000256" key="5">
    <source>
        <dbReference type="PROSITE-ProRule" id="PRU00042"/>
    </source>
</evidence>
<organism evidence="8 9">
    <name type="scientific">Mya arenaria</name>
    <name type="common">Soft-shell clam</name>
    <dbReference type="NCBI Taxonomy" id="6604"/>
    <lineage>
        <taxon>Eukaryota</taxon>
        <taxon>Metazoa</taxon>
        <taxon>Spiralia</taxon>
        <taxon>Lophotrochozoa</taxon>
        <taxon>Mollusca</taxon>
        <taxon>Bivalvia</taxon>
        <taxon>Autobranchia</taxon>
        <taxon>Heteroconchia</taxon>
        <taxon>Euheterodonta</taxon>
        <taxon>Imparidentia</taxon>
        <taxon>Neoheterodontei</taxon>
        <taxon>Myida</taxon>
        <taxon>Myoidea</taxon>
        <taxon>Myidae</taxon>
        <taxon>Mya</taxon>
    </lineage>
</organism>
<accession>A0ABY7EYU3</accession>
<dbReference type="SMART" id="SM00355">
    <property type="entry name" value="ZnF_C2H2"/>
    <property type="match status" value="7"/>
</dbReference>
<feature type="domain" description="C2H2-type" evidence="7">
    <location>
        <begin position="428"/>
        <end position="457"/>
    </location>
</feature>
<feature type="domain" description="C2H2-type" evidence="7">
    <location>
        <begin position="458"/>
        <end position="480"/>
    </location>
</feature>
<feature type="domain" description="C2H2-type" evidence="7">
    <location>
        <begin position="486"/>
        <end position="515"/>
    </location>
</feature>
<name>A0ABY7EYU3_MYAAR</name>
<dbReference type="PROSITE" id="PS00028">
    <property type="entry name" value="ZINC_FINGER_C2H2_1"/>
    <property type="match status" value="7"/>
</dbReference>
<protein>
    <submittedName>
        <fullName evidence="8">ZXDC-like protein</fullName>
    </submittedName>
</protein>
<dbReference type="Pfam" id="PF00096">
    <property type="entry name" value="zf-C2H2"/>
    <property type="match status" value="6"/>
</dbReference>
<feature type="domain" description="C2H2-type" evidence="7">
    <location>
        <begin position="532"/>
        <end position="561"/>
    </location>
</feature>
<keyword evidence="1" id="KW-0479">Metal-binding</keyword>
<dbReference type="Proteomes" id="UP001164746">
    <property type="component" value="Chromosome 9"/>
</dbReference>
<feature type="region of interest" description="Disordered" evidence="6">
    <location>
        <begin position="692"/>
        <end position="795"/>
    </location>
</feature>